<dbReference type="Gene3D" id="2.60.40.10">
    <property type="entry name" value="Immunoglobulins"/>
    <property type="match status" value="1"/>
</dbReference>
<dbReference type="Pfam" id="PF07679">
    <property type="entry name" value="I-set"/>
    <property type="match status" value="1"/>
</dbReference>
<gene>
    <name evidence="3" type="ORF">F7725_005532</name>
</gene>
<dbReference type="InterPro" id="IPR013098">
    <property type="entry name" value="Ig_I-set"/>
</dbReference>
<dbReference type="OrthoDB" id="10253954at2759"/>
<dbReference type="InterPro" id="IPR013783">
    <property type="entry name" value="Ig-like_fold"/>
</dbReference>
<evidence type="ECO:0000313" key="3">
    <source>
        <dbReference type="EMBL" id="KAF3852177.1"/>
    </source>
</evidence>
<keyword evidence="4" id="KW-1185">Reference proteome</keyword>
<name>A0A7J5YUK7_DISMA</name>
<dbReference type="SUPFAM" id="SSF48726">
    <property type="entry name" value="Immunoglobulin"/>
    <property type="match status" value="1"/>
</dbReference>
<evidence type="ECO:0000313" key="4">
    <source>
        <dbReference type="Proteomes" id="UP000518266"/>
    </source>
</evidence>
<feature type="region of interest" description="Disordered" evidence="1">
    <location>
        <begin position="1"/>
        <end position="74"/>
    </location>
</feature>
<organism evidence="3 4">
    <name type="scientific">Dissostichus mawsoni</name>
    <name type="common">Antarctic cod</name>
    <dbReference type="NCBI Taxonomy" id="36200"/>
    <lineage>
        <taxon>Eukaryota</taxon>
        <taxon>Metazoa</taxon>
        <taxon>Chordata</taxon>
        <taxon>Craniata</taxon>
        <taxon>Vertebrata</taxon>
        <taxon>Euteleostomi</taxon>
        <taxon>Actinopterygii</taxon>
        <taxon>Neopterygii</taxon>
        <taxon>Teleostei</taxon>
        <taxon>Neoteleostei</taxon>
        <taxon>Acanthomorphata</taxon>
        <taxon>Eupercaria</taxon>
        <taxon>Perciformes</taxon>
        <taxon>Notothenioidei</taxon>
        <taxon>Nototheniidae</taxon>
        <taxon>Dissostichus</taxon>
    </lineage>
</organism>
<accession>A0A7J5YUK7</accession>
<dbReference type="InterPro" id="IPR036179">
    <property type="entry name" value="Ig-like_dom_sf"/>
</dbReference>
<feature type="compositionally biased region" description="Basic and acidic residues" evidence="1">
    <location>
        <begin position="1"/>
        <end position="37"/>
    </location>
</feature>
<evidence type="ECO:0000259" key="2">
    <source>
        <dbReference type="PROSITE" id="PS50835"/>
    </source>
</evidence>
<dbReference type="Proteomes" id="UP000518266">
    <property type="component" value="Unassembled WGS sequence"/>
</dbReference>
<dbReference type="EMBL" id="JAAKFY010000009">
    <property type="protein sequence ID" value="KAF3852177.1"/>
    <property type="molecule type" value="Genomic_DNA"/>
</dbReference>
<feature type="domain" description="Ig-like" evidence="2">
    <location>
        <begin position="30"/>
        <end position="74"/>
    </location>
</feature>
<proteinExistence type="predicted"/>
<feature type="compositionally biased region" description="Polar residues" evidence="1">
    <location>
        <begin position="38"/>
        <end position="50"/>
    </location>
</feature>
<evidence type="ECO:0000256" key="1">
    <source>
        <dbReference type="SAM" id="MobiDB-lite"/>
    </source>
</evidence>
<comment type="caution">
    <text evidence="3">The sequence shown here is derived from an EMBL/GenBank/DDBJ whole genome shotgun (WGS) entry which is preliminary data.</text>
</comment>
<dbReference type="PROSITE" id="PS50835">
    <property type="entry name" value="IG_LIKE"/>
    <property type="match status" value="1"/>
</dbReference>
<dbReference type="InterPro" id="IPR007110">
    <property type="entry name" value="Ig-like_dom"/>
</dbReference>
<protein>
    <recommendedName>
        <fullName evidence="2">Ig-like domain-containing protein</fullName>
    </recommendedName>
</protein>
<reference evidence="3 4" key="1">
    <citation type="submission" date="2020-03" db="EMBL/GenBank/DDBJ databases">
        <title>Dissostichus mawsoni Genome sequencing and assembly.</title>
        <authorList>
            <person name="Park H."/>
        </authorList>
    </citation>
    <scope>NUCLEOTIDE SEQUENCE [LARGE SCALE GENOMIC DNA]</scope>
    <source>
        <strain evidence="3">DM0001</strain>
        <tissue evidence="3">Muscle</tissue>
    </source>
</reference>
<dbReference type="AlphaFoldDB" id="A0A7J5YUK7"/>
<sequence length="74" mass="8152">MEGGDGERVTRRRMKEGARRAAVKGERTPPKFTRTPEDQTGVQGGVSSFVCQAAGDPQPKIVWNRKAKSQQPEI</sequence>